<dbReference type="InParanoid" id="A0A2T3ARU2"/>
<dbReference type="GO" id="GO:0046872">
    <property type="term" value="F:metal ion binding"/>
    <property type="evidence" value="ECO:0007669"/>
    <property type="project" value="UniProtKB-KW"/>
</dbReference>
<reference evidence="3 4" key="1">
    <citation type="journal article" date="2018" name="New Phytol.">
        <title>Comparative genomics and transcriptomics depict ericoid mycorrhizal fungi as versatile saprotrophs and plant mutualists.</title>
        <authorList>
            <person name="Martino E."/>
            <person name="Morin E."/>
            <person name="Grelet G.A."/>
            <person name="Kuo A."/>
            <person name="Kohler A."/>
            <person name="Daghino S."/>
            <person name="Barry K.W."/>
            <person name="Cichocki N."/>
            <person name="Clum A."/>
            <person name="Dockter R.B."/>
            <person name="Hainaut M."/>
            <person name="Kuo R.C."/>
            <person name="LaButti K."/>
            <person name="Lindahl B.D."/>
            <person name="Lindquist E.A."/>
            <person name="Lipzen A."/>
            <person name="Khouja H.R."/>
            <person name="Magnuson J."/>
            <person name="Murat C."/>
            <person name="Ohm R.A."/>
            <person name="Singer S.W."/>
            <person name="Spatafora J.W."/>
            <person name="Wang M."/>
            <person name="Veneault-Fourrey C."/>
            <person name="Henrissat B."/>
            <person name="Grigoriev I.V."/>
            <person name="Martin F.M."/>
            <person name="Perotto S."/>
        </authorList>
    </citation>
    <scope>NUCLEOTIDE SEQUENCE [LARGE SCALE GENOMIC DNA]</scope>
    <source>
        <strain evidence="3 4">ATCC 22711</strain>
    </source>
</reference>
<feature type="binding site" evidence="2">
    <location>
        <position position="116"/>
    </location>
    <ligand>
        <name>a divalent metal cation</name>
        <dbReference type="ChEBI" id="CHEBI:60240"/>
        <label>1</label>
    </ligand>
</feature>
<keyword evidence="4" id="KW-1185">Reference proteome</keyword>
<dbReference type="GO" id="GO:0005739">
    <property type="term" value="C:mitochondrion"/>
    <property type="evidence" value="ECO:0007669"/>
    <property type="project" value="TreeGrafter"/>
</dbReference>
<dbReference type="Gene3D" id="3.40.1390.30">
    <property type="entry name" value="NIF3 (NGG1p interacting factor 3)-like"/>
    <property type="match status" value="1"/>
</dbReference>
<dbReference type="FunCoup" id="A0A2T3ARU2">
    <property type="interactions" value="630"/>
</dbReference>
<proteinExistence type="inferred from homology"/>
<evidence type="ECO:0000313" key="4">
    <source>
        <dbReference type="Proteomes" id="UP000241818"/>
    </source>
</evidence>
<dbReference type="PANTHER" id="PTHR13799">
    <property type="entry name" value="NGG1 INTERACTING FACTOR 3"/>
    <property type="match status" value="1"/>
</dbReference>
<evidence type="ECO:0000256" key="1">
    <source>
        <dbReference type="ARBA" id="ARBA00006964"/>
    </source>
</evidence>
<protein>
    <recommendedName>
        <fullName evidence="5">NGG1p interacting factor 3</fullName>
    </recommendedName>
</protein>
<feature type="binding site" evidence="2">
    <location>
        <position position="264"/>
    </location>
    <ligand>
        <name>a divalent metal cation</name>
        <dbReference type="ChEBI" id="CHEBI:60240"/>
        <label>1</label>
    </ligand>
</feature>
<evidence type="ECO:0008006" key="5">
    <source>
        <dbReference type="Google" id="ProtNLM"/>
    </source>
</evidence>
<name>A0A2T3ARU2_AMORE</name>
<dbReference type="EMBL" id="KZ679017">
    <property type="protein sequence ID" value="PSS09052.1"/>
    <property type="molecule type" value="Genomic_DNA"/>
</dbReference>
<dbReference type="STRING" id="857342.A0A2T3ARU2"/>
<gene>
    <name evidence="3" type="ORF">M430DRAFT_53611</name>
</gene>
<dbReference type="PANTHER" id="PTHR13799:SF13">
    <property type="entry name" value="NIF3-LIKE PROTEIN 1"/>
    <property type="match status" value="1"/>
</dbReference>
<dbReference type="InterPro" id="IPR002678">
    <property type="entry name" value="DUF34/NIF3"/>
</dbReference>
<dbReference type="AlphaFoldDB" id="A0A2T3ARU2"/>
<dbReference type="InterPro" id="IPR036069">
    <property type="entry name" value="DUF34/NIF3_sf"/>
</dbReference>
<accession>A0A2T3ARU2</accession>
<comment type="similarity">
    <text evidence="1">Belongs to the GTP cyclohydrolase I type 2/NIF3 family.</text>
</comment>
<keyword evidence="2" id="KW-0479">Metal-binding</keyword>
<dbReference type="Pfam" id="PF01784">
    <property type="entry name" value="DUF34_NIF3"/>
    <property type="match status" value="1"/>
</dbReference>
<dbReference type="GeneID" id="36576480"/>
<dbReference type="OrthoDB" id="3345469at2759"/>
<evidence type="ECO:0000256" key="2">
    <source>
        <dbReference type="PIRSR" id="PIRSR602678-1"/>
    </source>
</evidence>
<dbReference type="Proteomes" id="UP000241818">
    <property type="component" value="Unassembled WGS sequence"/>
</dbReference>
<feature type="binding site" evidence="2">
    <location>
        <position position="260"/>
    </location>
    <ligand>
        <name>a divalent metal cation</name>
        <dbReference type="ChEBI" id="CHEBI:60240"/>
        <label>1</label>
    </ligand>
</feature>
<dbReference type="NCBIfam" id="TIGR00486">
    <property type="entry name" value="YbgI_SA1388"/>
    <property type="match status" value="1"/>
</dbReference>
<organism evidence="3 4">
    <name type="scientific">Amorphotheca resinae ATCC 22711</name>
    <dbReference type="NCBI Taxonomy" id="857342"/>
    <lineage>
        <taxon>Eukaryota</taxon>
        <taxon>Fungi</taxon>
        <taxon>Dikarya</taxon>
        <taxon>Ascomycota</taxon>
        <taxon>Pezizomycotina</taxon>
        <taxon>Leotiomycetes</taxon>
        <taxon>Helotiales</taxon>
        <taxon>Amorphothecaceae</taxon>
        <taxon>Amorphotheca</taxon>
    </lineage>
</organism>
<evidence type="ECO:0000313" key="3">
    <source>
        <dbReference type="EMBL" id="PSS09052.1"/>
    </source>
</evidence>
<dbReference type="SUPFAM" id="SSF102705">
    <property type="entry name" value="NIF3 (NGG1p interacting factor 3)-like"/>
    <property type="match status" value="1"/>
</dbReference>
<feature type="binding site" evidence="2">
    <location>
        <position position="78"/>
    </location>
    <ligand>
        <name>a divalent metal cation</name>
        <dbReference type="ChEBI" id="CHEBI:60240"/>
        <label>1</label>
    </ligand>
</feature>
<sequence>MSNSTAKVSPFTQTVVGAVKRLYPEALADKSFDNTGLLLEAPLRPGHLRNSALLTIDLTKAVADEAIARRDSIIIAYHPIIFRPLKSFTLANSQQNSLLRLAQEGISVYSPHTAVDAAPGGLNDWLADIITGQFYRSVPSVQPSPHDRSLITPIQQAPQGFEKAGYGRIVRFLSPQPLGLLVSRVTQGLGDLSGLSVAVPQSVPAGQKYNIQISSVGICAGSGGSMLNGLDVDLLFTGELSHHEALAAIEQGKCVITAFHSNTEREFLKSRMRPALINELEKMVEEKEINEMVDREKWGLVGGFDIAVSEADRDPYEIITSGQTGW</sequence>
<dbReference type="RefSeq" id="XP_024717350.1">
    <property type="nucleotide sequence ID" value="XM_024868399.1"/>
</dbReference>
<dbReference type="FunFam" id="3.40.1390.30:FF:000001">
    <property type="entry name" value="GTP cyclohydrolase 1 type 2"/>
    <property type="match status" value="1"/>
</dbReference>